<evidence type="ECO:0000313" key="1">
    <source>
        <dbReference type="EMBL" id="GBL92840.1"/>
    </source>
</evidence>
<reference evidence="1 2" key="1">
    <citation type="journal article" date="2019" name="Sci. Rep.">
        <title>Orb-weaving spider Araneus ventricosus genome elucidates the spidroin gene catalogue.</title>
        <authorList>
            <person name="Kono N."/>
            <person name="Nakamura H."/>
            <person name="Ohtoshi R."/>
            <person name="Moran D.A.P."/>
            <person name="Shinohara A."/>
            <person name="Yoshida Y."/>
            <person name="Fujiwara M."/>
            <person name="Mori M."/>
            <person name="Tomita M."/>
            <person name="Arakawa K."/>
        </authorList>
    </citation>
    <scope>NUCLEOTIDE SEQUENCE [LARGE SCALE GENOMIC DNA]</scope>
</reference>
<sequence length="96" mass="10756">MVNFPQYGYQETPCRGNDSNGLKLTDQSSHVSTVAVPCPFNRFCCLNGIKHGGMVRRSVRTVNQPEVSTPVFAKHWNGKLKMDTKIQSTMDTTCYV</sequence>
<name>A0A4Y2BKU0_ARAVE</name>
<dbReference type="AlphaFoldDB" id="A0A4Y2BKU0"/>
<evidence type="ECO:0000313" key="2">
    <source>
        <dbReference type="Proteomes" id="UP000499080"/>
    </source>
</evidence>
<dbReference type="Proteomes" id="UP000499080">
    <property type="component" value="Unassembled WGS sequence"/>
</dbReference>
<accession>A0A4Y2BKU0</accession>
<keyword evidence="2" id="KW-1185">Reference proteome</keyword>
<gene>
    <name evidence="1" type="ORF">AVEN_4544_1</name>
</gene>
<comment type="caution">
    <text evidence="1">The sequence shown here is derived from an EMBL/GenBank/DDBJ whole genome shotgun (WGS) entry which is preliminary data.</text>
</comment>
<proteinExistence type="predicted"/>
<dbReference type="EMBL" id="BGPR01000089">
    <property type="protein sequence ID" value="GBL92840.1"/>
    <property type="molecule type" value="Genomic_DNA"/>
</dbReference>
<organism evidence="1 2">
    <name type="scientific">Araneus ventricosus</name>
    <name type="common">Orbweaver spider</name>
    <name type="synonym">Epeira ventricosa</name>
    <dbReference type="NCBI Taxonomy" id="182803"/>
    <lineage>
        <taxon>Eukaryota</taxon>
        <taxon>Metazoa</taxon>
        <taxon>Ecdysozoa</taxon>
        <taxon>Arthropoda</taxon>
        <taxon>Chelicerata</taxon>
        <taxon>Arachnida</taxon>
        <taxon>Araneae</taxon>
        <taxon>Araneomorphae</taxon>
        <taxon>Entelegynae</taxon>
        <taxon>Araneoidea</taxon>
        <taxon>Araneidae</taxon>
        <taxon>Araneus</taxon>
    </lineage>
</organism>
<protein>
    <submittedName>
        <fullName evidence="1">Uncharacterized protein</fullName>
    </submittedName>
</protein>